<dbReference type="PRINTS" id="PR00385">
    <property type="entry name" value="P450"/>
</dbReference>
<dbReference type="PANTHER" id="PTHR24286">
    <property type="entry name" value="CYTOCHROME P450 26"/>
    <property type="match status" value="1"/>
</dbReference>
<evidence type="ECO:0000256" key="2">
    <source>
        <dbReference type="ARBA" id="ARBA00023004"/>
    </source>
</evidence>
<dbReference type="Pfam" id="PF00067">
    <property type="entry name" value="p450"/>
    <property type="match status" value="1"/>
</dbReference>
<sequence length="401" mass="45967">MAKWSEPNKKQKKLLLPPGSMGWPYIGETLKLYTQNPRSFYSKKLERQSSPNIERIVLGLLPDWENKIINAHNEMKRFSFDVAMVAIFGTGLKDIDMEKMRDFYYRVHDGYNSMPINLLGFRYHRAMKARKSLDELLKKIITKRRENKDGGGLVGTLLRSIDQLTDSQVTDNLFGVIFAAQDTTASILTWILKHLSDNGTLLDLVMKEQEEIKRELIKEKRGLTWNDTRKMPLTTRKIHAGDSGDTSSSKHCIVHIQRSGRGCRVPRILIPRGWKVLPLFRSIHHSSDFFIDPEKFDPSRFQVAPRPNTFMPFGTGVHSCPGNELAKLEILVLLHHLTTKYRWEVVCKDDGVEYRPFPVPKQGLQVKRSPSLMWAAVEMCFCQGRGGGGVWVRRMEGARAS</sequence>
<reference evidence="5" key="2">
    <citation type="submission" date="2023-06" db="EMBL/GenBank/DDBJ databases">
        <authorList>
            <person name="Ma L."/>
            <person name="Liu K.-W."/>
            <person name="Li Z."/>
            <person name="Hsiao Y.-Y."/>
            <person name="Qi Y."/>
            <person name="Fu T."/>
            <person name="Tang G."/>
            <person name="Zhang D."/>
            <person name="Sun W.-H."/>
            <person name="Liu D.-K."/>
            <person name="Li Y."/>
            <person name="Chen G.-Z."/>
            <person name="Liu X.-D."/>
            <person name="Liao X.-Y."/>
            <person name="Jiang Y.-T."/>
            <person name="Yu X."/>
            <person name="Hao Y."/>
            <person name="Huang J."/>
            <person name="Zhao X.-W."/>
            <person name="Ke S."/>
            <person name="Chen Y.-Y."/>
            <person name="Wu W.-L."/>
            <person name="Hsu J.-L."/>
            <person name="Lin Y.-F."/>
            <person name="Huang M.-D."/>
            <person name="Li C.-Y."/>
            <person name="Huang L."/>
            <person name="Wang Z.-W."/>
            <person name="Zhao X."/>
            <person name="Zhong W.-Y."/>
            <person name="Peng D.-H."/>
            <person name="Ahmad S."/>
            <person name="Lan S."/>
            <person name="Zhang J.-S."/>
            <person name="Tsai W.-C."/>
            <person name="Van De Peer Y."/>
            <person name="Liu Z.-J."/>
        </authorList>
    </citation>
    <scope>NUCLEOTIDE SEQUENCE</scope>
    <source>
        <strain evidence="5">CP</strain>
        <tissue evidence="5">Leaves</tissue>
    </source>
</reference>
<dbReference type="InterPro" id="IPR036396">
    <property type="entry name" value="Cyt_P450_sf"/>
</dbReference>
<evidence type="ECO:0000256" key="4">
    <source>
        <dbReference type="RuleBase" id="RU000461"/>
    </source>
</evidence>
<evidence type="ECO:0000256" key="1">
    <source>
        <dbReference type="ARBA" id="ARBA00022723"/>
    </source>
</evidence>
<dbReference type="PANTHER" id="PTHR24286:SF220">
    <property type="entry name" value="ABSCISIC ACID 8'-HYDROXYLASE 2"/>
    <property type="match status" value="1"/>
</dbReference>
<dbReference type="Gene3D" id="1.10.630.10">
    <property type="entry name" value="Cytochrome P450"/>
    <property type="match status" value="1"/>
</dbReference>
<comment type="similarity">
    <text evidence="4">Belongs to the cytochrome P450 family.</text>
</comment>
<dbReference type="PRINTS" id="PR00463">
    <property type="entry name" value="EP450I"/>
</dbReference>
<name>A0AAV9DDP5_ACOCL</name>
<evidence type="ECO:0000313" key="6">
    <source>
        <dbReference type="Proteomes" id="UP001180020"/>
    </source>
</evidence>
<keyword evidence="1 3" id="KW-0479">Metal-binding</keyword>
<feature type="binding site" description="axial binding residue" evidence="3">
    <location>
        <position position="320"/>
    </location>
    <ligand>
        <name>heme</name>
        <dbReference type="ChEBI" id="CHEBI:30413"/>
    </ligand>
    <ligandPart>
        <name>Fe</name>
        <dbReference type="ChEBI" id="CHEBI:18248"/>
    </ligandPart>
</feature>
<protein>
    <submittedName>
        <fullName evidence="5">Abscisic acid 8'-hydroxylase 3</fullName>
    </submittedName>
</protein>
<comment type="caution">
    <text evidence="5">The sequence shown here is derived from an EMBL/GenBank/DDBJ whole genome shotgun (WGS) entry which is preliminary data.</text>
</comment>
<dbReference type="GO" id="GO:0005506">
    <property type="term" value="F:iron ion binding"/>
    <property type="evidence" value="ECO:0007669"/>
    <property type="project" value="InterPro"/>
</dbReference>
<evidence type="ECO:0000256" key="3">
    <source>
        <dbReference type="PIRSR" id="PIRSR602401-1"/>
    </source>
</evidence>
<keyword evidence="6" id="KW-1185">Reference proteome</keyword>
<dbReference type="InterPro" id="IPR001128">
    <property type="entry name" value="Cyt_P450"/>
</dbReference>
<dbReference type="SUPFAM" id="SSF48264">
    <property type="entry name" value="Cytochrome P450"/>
    <property type="match status" value="1"/>
</dbReference>
<dbReference type="EMBL" id="JAUJYO010000014">
    <property type="protein sequence ID" value="KAK1298192.1"/>
    <property type="molecule type" value="Genomic_DNA"/>
</dbReference>
<dbReference type="GO" id="GO:0016705">
    <property type="term" value="F:oxidoreductase activity, acting on paired donors, with incorporation or reduction of molecular oxygen"/>
    <property type="evidence" value="ECO:0007669"/>
    <property type="project" value="InterPro"/>
</dbReference>
<keyword evidence="3 4" id="KW-0349">Heme</keyword>
<dbReference type="InterPro" id="IPR017972">
    <property type="entry name" value="Cyt_P450_CS"/>
</dbReference>
<dbReference type="AlphaFoldDB" id="A0AAV9DDP5"/>
<keyword evidence="4" id="KW-0503">Monooxygenase</keyword>
<dbReference type="GO" id="GO:0016125">
    <property type="term" value="P:sterol metabolic process"/>
    <property type="evidence" value="ECO:0007669"/>
    <property type="project" value="TreeGrafter"/>
</dbReference>
<accession>A0AAV9DDP5</accession>
<dbReference type="GO" id="GO:0004497">
    <property type="term" value="F:monooxygenase activity"/>
    <property type="evidence" value="ECO:0007669"/>
    <property type="project" value="UniProtKB-KW"/>
</dbReference>
<dbReference type="InterPro" id="IPR002401">
    <property type="entry name" value="Cyt_P450_E_grp-I"/>
</dbReference>
<reference evidence="5" key="1">
    <citation type="journal article" date="2023" name="Nat. Commun.">
        <title>Diploid and tetraploid genomes of Acorus and the evolution of monocots.</title>
        <authorList>
            <person name="Ma L."/>
            <person name="Liu K.W."/>
            <person name="Li Z."/>
            <person name="Hsiao Y.Y."/>
            <person name="Qi Y."/>
            <person name="Fu T."/>
            <person name="Tang G.D."/>
            <person name="Zhang D."/>
            <person name="Sun W.H."/>
            <person name="Liu D.K."/>
            <person name="Li Y."/>
            <person name="Chen G.Z."/>
            <person name="Liu X.D."/>
            <person name="Liao X.Y."/>
            <person name="Jiang Y.T."/>
            <person name="Yu X."/>
            <person name="Hao Y."/>
            <person name="Huang J."/>
            <person name="Zhao X.W."/>
            <person name="Ke S."/>
            <person name="Chen Y.Y."/>
            <person name="Wu W.L."/>
            <person name="Hsu J.L."/>
            <person name="Lin Y.F."/>
            <person name="Huang M.D."/>
            <person name="Li C.Y."/>
            <person name="Huang L."/>
            <person name="Wang Z.W."/>
            <person name="Zhao X."/>
            <person name="Zhong W.Y."/>
            <person name="Peng D.H."/>
            <person name="Ahmad S."/>
            <person name="Lan S."/>
            <person name="Zhang J.S."/>
            <person name="Tsai W.C."/>
            <person name="Van de Peer Y."/>
            <person name="Liu Z.J."/>
        </authorList>
    </citation>
    <scope>NUCLEOTIDE SEQUENCE</scope>
    <source>
        <strain evidence="5">CP</strain>
    </source>
</reference>
<comment type="cofactor">
    <cofactor evidence="3">
        <name>heme</name>
        <dbReference type="ChEBI" id="CHEBI:30413"/>
    </cofactor>
</comment>
<keyword evidence="2 3" id="KW-0408">Iron</keyword>
<dbReference type="Proteomes" id="UP001180020">
    <property type="component" value="Unassembled WGS sequence"/>
</dbReference>
<dbReference type="GO" id="GO:0020037">
    <property type="term" value="F:heme binding"/>
    <property type="evidence" value="ECO:0007669"/>
    <property type="project" value="InterPro"/>
</dbReference>
<keyword evidence="4" id="KW-0560">Oxidoreductase</keyword>
<dbReference type="PROSITE" id="PS00086">
    <property type="entry name" value="CYTOCHROME_P450"/>
    <property type="match status" value="1"/>
</dbReference>
<gene>
    <name evidence="5" type="primary">CYP707A3</name>
    <name evidence="5" type="ORF">QJS10_CPB14g00637</name>
</gene>
<organism evidence="5 6">
    <name type="scientific">Acorus calamus</name>
    <name type="common">Sweet flag</name>
    <dbReference type="NCBI Taxonomy" id="4465"/>
    <lineage>
        <taxon>Eukaryota</taxon>
        <taxon>Viridiplantae</taxon>
        <taxon>Streptophyta</taxon>
        <taxon>Embryophyta</taxon>
        <taxon>Tracheophyta</taxon>
        <taxon>Spermatophyta</taxon>
        <taxon>Magnoliopsida</taxon>
        <taxon>Liliopsida</taxon>
        <taxon>Acoraceae</taxon>
        <taxon>Acorus</taxon>
    </lineage>
</organism>
<evidence type="ECO:0000313" key="5">
    <source>
        <dbReference type="EMBL" id="KAK1298192.1"/>
    </source>
</evidence>
<proteinExistence type="inferred from homology"/>